<organism evidence="2">
    <name type="scientific">marine sediment metagenome</name>
    <dbReference type="NCBI Taxonomy" id="412755"/>
    <lineage>
        <taxon>unclassified sequences</taxon>
        <taxon>metagenomes</taxon>
        <taxon>ecological metagenomes</taxon>
    </lineage>
</organism>
<proteinExistence type="predicted"/>
<reference evidence="2" key="1">
    <citation type="journal article" date="2015" name="Nature">
        <title>Complex archaea that bridge the gap between prokaryotes and eukaryotes.</title>
        <authorList>
            <person name="Spang A."/>
            <person name="Saw J.H."/>
            <person name="Jorgensen S.L."/>
            <person name="Zaremba-Niedzwiedzka K."/>
            <person name="Martijn J."/>
            <person name="Lind A.E."/>
            <person name="van Eijk R."/>
            <person name="Schleper C."/>
            <person name="Guy L."/>
            <person name="Ettema T.J."/>
        </authorList>
    </citation>
    <scope>NUCLEOTIDE SEQUENCE</scope>
</reference>
<protein>
    <submittedName>
        <fullName evidence="2">Uncharacterized protein</fullName>
    </submittedName>
</protein>
<evidence type="ECO:0000313" key="2">
    <source>
        <dbReference type="EMBL" id="KKN96689.1"/>
    </source>
</evidence>
<feature type="region of interest" description="Disordered" evidence="1">
    <location>
        <begin position="34"/>
        <end position="55"/>
    </location>
</feature>
<name>A0A0F9UY84_9ZZZZ</name>
<accession>A0A0F9UY84</accession>
<sequence>MKILHFGMLYFRLPDDFEGGLSEALRAFADYHDEKTGTPNQKIGAQTAPPDDMSAEEYEESMWAEFYKLVHETDLRVHGTAGLSEYPDEGEGEHLDLNTGEPDDMPPG</sequence>
<dbReference type="AlphaFoldDB" id="A0A0F9UY84"/>
<evidence type="ECO:0000256" key="1">
    <source>
        <dbReference type="SAM" id="MobiDB-lite"/>
    </source>
</evidence>
<gene>
    <name evidence="2" type="ORF">LCGC14_0163330</name>
</gene>
<dbReference type="EMBL" id="LAZR01000062">
    <property type="protein sequence ID" value="KKN96689.1"/>
    <property type="molecule type" value="Genomic_DNA"/>
</dbReference>
<feature type="region of interest" description="Disordered" evidence="1">
    <location>
        <begin position="80"/>
        <end position="108"/>
    </location>
</feature>
<comment type="caution">
    <text evidence="2">The sequence shown here is derived from an EMBL/GenBank/DDBJ whole genome shotgun (WGS) entry which is preliminary data.</text>
</comment>